<name>A0A1F6F2T9_9BACT</name>
<organism evidence="1 2">
    <name type="scientific">Candidatus Kaiserbacteria bacterium RIFCSPLOWO2_01_FULL_54_13</name>
    <dbReference type="NCBI Taxonomy" id="1798512"/>
    <lineage>
        <taxon>Bacteria</taxon>
        <taxon>Candidatus Kaiseribacteriota</taxon>
    </lineage>
</organism>
<accession>A0A1F6F2T9</accession>
<dbReference type="AlphaFoldDB" id="A0A1F6F2T9"/>
<gene>
    <name evidence="1" type="ORF">A3A39_02880</name>
</gene>
<dbReference type="Proteomes" id="UP000177372">
    <property type="component" value="Unassembled WGS sequence"/>
</dbReference>
<sequence length="74" mass="8504">MADKVSCKNHRAELLHRACNGLDCLFGITADMRDDYHFRPFLREVLHRLPTLLETKHVGNFAVFTYGNVEIATN</sequence>
<dbReference type="EMBL" id="MFLZ01000012">
    <property type="protein sequence ID" value="OGG80192.1"/>
    <property type="molecule type" value="Genomic_DNA"/>
</dbReference>
<evidence type="ECO:0000313" key="2">
    <source>
        <dbReference type="Proteomes" id="UP000177372"/>
    </source>
</evidence>
<evidence type="ECO:0000313" key="1">
    <source>
        <dbReference type="EMBL" id="OGG80192.1"/>
    </source>
</evidence>
<reference evidence="1 2" key="1">
    <citation type="journal article" date="2016" name="Nat. Commun.">
        <title>Thousands of microbial genomes shed light on interconnected biogeochemical processes in an aquifer system.</title>
        <authorList>
            <person name="Anantharaman K."/>
            <person name="Brown C.T."/>
            <person name="Hug L.A."/>
            <person name="Sharon I."/>
            <person name="Castelle C.J."/>
            <person name="Probst A.J."/>
            <person name="Thomas B.C."/>
            <person name="Singh A."/>
            <person name="Wilkins M.J."/>
            <person name="Karaoz U."/>
            <person name="Brodie E.L."/>
            <person name="Williams K.H."/>
            <person name="Hubbard S.S."/>
            <person name="Banfield J.F."/>
        </authorList>
    </citation>
    <scope>NUCLEOTIDE SEQUENCE [LARGE SCALE GENOMIC DNA]</scope>
</reference>
<proteinExistence type="predicted"/>
<protein>
    <submittedName>
        <fullName evidence="1">Uncharacterized protein</fullName>
    </submittedName>
</protein>
<comment type="caution">
    <text evidence="1">The sequence shown here is derived from an EMBL/GenBank/DDBJ whole genome shotgun (WGS) entry which is preliminary data.</text>
</comment>